<evidence type="ECO:0000313" key="3">
    <source>
        <dbReference type="Proteomes" id="UP000199202"/>
    </source>
</evidence>
<feature type="transmembrane region" description="Helical" evidence="1">
    <location>
        <begin position="184"/>
        <end position="207"/>
    </location>
</feature>
<feature type="transmembrane region" description="Helical" evidence="1">
    <location>
        <begin position="339"/>
        <end position="359"/>
    </location>
</feature>
<sequence>MSERPAPTARGHHDMTESVGSVRAVRAFLWSRRRARPSLLDRYVTGFGLAMLAAVFGTPVTSTLEGLNLQIDPSRTGAGVALVALALAGFLATARAAGPVLLPSPDASWLLLSPLNRRQLLGPTGRMLVLVAVMAGALLGLGLVMALGAPDPIVWRVLGALALGVSAAVGGMALAVLGQASQSWQVWLTVVTAALMALAVLAVSGRLRTVLALAANAPLPAVTAAASGAAAVAAFLVGRAWVALDRIPTRALVTASTRGGHVANAAVVLDPGALTWIAEDNHWRARRLTSRRWPALPAPLALAWQDWRRLGRRPGRLAAMFALAALPAVLAQAGGPPPVLGGAVLAGALAVAVTGTSGARRDGDNPALARLIGVGHRQALAARAILPALLGGAWATLALVWVSVLTGAFSGTWWWLGLPVAPALAAAALRMAGRSPVDHSAPVLDTPGGPVPTGPLIWAFTGIDLALIGCLPAVAALFSAPARPGTFLAVQAVAGALVLAGYLWRARPRTAQETVTGPATKGTAQAT</sequence>
<feature type="transmembrane region" description="Helical" evidence="1">
    <location>
        <begin position="380"/>
        <end position="401"/>
    </location>
</feature>
<feature type="transmembrane region" description="Helical" evidence="1">
    <location>
        <begin position="456"/>
        <end position="480"/>
    </location>
</feature>
<protein>
    <recommendedName>
        <fullName evidence="4">ABC-2 type transport system permease protein</fullName>
    </recommendedName>
</protein>
<dbReference type="Proteomes" id="UP000199202">
    <property type="component" value="Unassembled WGS sequence"/>
</dbReference>
<dbReference type="InterPro" id="IPR046264">
    <property type="entry name" value="DUF6297"/>
</dbReference>
<keyword evidence="1" id="KW-0472">Membrane</keyword>
<name>A0A1G7YG70_9ACTN</name>
<evidence type="ECO:0008006" key="4">
    <source>
        <dbReference type="Google" id="ProtNLM"/>
    </source>
</evidence>
<feature type="transmembrane region" description="Helical" evidence="1">
    <location>
        <begin position="39"/>
        <end position="58"/>
    </location>
</feature>
<evidence type="ECO:0000313" key="2">
    <source>
        <dbReference type="EMBL" id="SDG95374.1"/>
    </source>
</evidence>
<feature type="transmembrane region" description="Helical" evidence="1">
    <location>
        <begin position="486"/>
        <end position="504"/>
    </location>
</feature>
<keyword evidence="1" id="KW-1133">Transmembrane helix</keyword>
<feature type="transmembrane region" description="Helical" evidence="1">
    <location>
        <begin position="78"/>
        <end position="102"/>
    </location>
</feature>
<dbReference type="STRING" id="633440.SAMN05421869_101105"/>
<keyword evidence="3" id="KW-1185">Reference proteome</keyword>
<dbReference type="RefSeq" id="WP_143043535.1">
    <property type="nucleotide sequence ID" value="NZ_FNDJ01000001.1"/>
</dbReference>
<dbReference type="EMBL" id="FNDJ01000001">
    <property type="protein sequence ID" value="SDG95374.1"/>
    <property type="molecule type" value="Genomic_DNA"/>
</dbReference>
<dbReference type="Pfam" id="PF19814">
    <property type="entry name" value="DUF6297"/>
    <property type="match status" value="1"/>
</dbReference>
<reference evidence="2 3" key="1">
    <citation type="submission" date="2016-10" db="EMBL/GenBank/DDBJ databases">
        <authorList>
            <person name="de Groot N.N."/>
        </authorList>
    </citation>
    <scope>NUCLEOTIDE SEQUENCE [LARGE SCALE GENOMIC DNA]</scope>
    <source>
        <strain evidence="2 3">CGMCC 4.6533</strain>
    </source>
</reference>
<dbReference type="AlphaFoldDB" id="A0A1G7YG70"/>
<evidence type="ECO:0000256" key="1">
    <source>
        <dbReference type="SAM" id="Phobius"/>
    </source>
</evidence>
<feature type="transmembrane region" description="Helical" evidence="1">
    <location>
        <begin position="127"/>
        <end position="147"/>
    </location>
</feature>
<accession>A0A1G7YG70</accession>
<feature type="transmembrane region" description="Helical" evidence="1">
    <location>
        <begin position="219"/>
        <end position="242"/>
    </location>
</feature>
<proteinExistence type="predicted"/>
<feature type="transmembrane region" description="Helical" evidence="1">
    <location>
        <begin position="413"/>
        <end position="432"/>
    </location>
</feature>
<organism evidence="2 3">
    <name type="scientific">Nonomuraea jiangxiensis</name>
    <dbReference type="NCBI Taxonomy" id="633440"/>
    <lineage>
        <taxon>Bacteria</taxon>
        <taxon>Bacillati</taxon>
        <taxon>Actinomycetota</taxon>
        <taxon>Actinomycetes</taxon>
        <taxon>Streptosporangiales</taxon>
        <taxon>Streptosporangiaceae</taxon>
        <taxon>Nonomuraea</taxon>
    </lineage>
</organism>
<dbReference type="OrthoDB" id="3405887at2"/>
<feature type="transmembrane region" description="Helical" evidence="1">
    <location>
        <begin position="153"/>
        <end position="177"/>
    </location>
</feature>
<gene>
    <name evidence="2" type="ORF">SAMN05421869_101105</name>
</gene>
<keyword evidence="1" id="KW-0812">Transmembrane</keyword>
<feature type="transmembrane region" description="Helical" evidence="1">
    <location>
        <begin position="317"/>
        <end position="333"/>
    </location>
</feature>